<evidence type="ECO:0000313" key="13">
    <source>
        <dbReference type="Proteomes" id="UP000505377"/>
    </source>
</evidence>
<keyword evidence="2" id="KW-0813">Transport</keyword>
<feature type="transmembrane region" description="Helical" evidence="11">
    <location>
        <begin position="241"/>
        <end position="260"/>
    </location>
</feature>
<keyword evidence="8 11" id="KW-0472">Membrane</keyword>
<name>A0A6M6JP33_9PSEU</name>
<keyword evidence="4" id="KW-0997">Cell inner membrane</keyword>
<evidence type="ECO:0000256" key="8">
    <source>
        <dbReference type="ARBA" id="ARBA00023136"/>
    </source>
</evidence>
<evidence type="ECO:0000256" key="6">
    <source>
        <dbReference type="ARBA" id="ARBA00022692"/>
    </source>
</evidence>
<feature type="transmembrane region" description="Helical" evidence="11">
    <location>
        <begin position="202"/>
        <end position="221"/>
    </location>
</feature>
<evidence type="ECO:0000256" key="11">
    <source>
        <dbReference type="SAM" id="Phobius"/>
    </source>
</evidence>
<evidence type="ECO:0000256" key="3">
    <source>
        <dbReference type="ARBA" id="ARBA00022475"/>
    </source>
</evidence>
<keyword evidence="5" id="KW-0762">Sugar transport</keyword>
<feature type="transmembrane region" description="Helical" evidence="11">
    <location>
        <begin position="327"/>
        <end position="346"/>
    </location>
</feature>
<dbReference type="PANTHER" id="PTHR32196">
    <property type="entry name" value="ABC TRANSPORTER PERMEASE PROTEIN YPHD-RELATED-RELATED"/>
    <property type="match status" value="1"/>
</dbReference>
<feature type="transmembrane region" description="Helical" evidence="11">
    <location>
        <begin position="36"/>
        <end position="57"/>
    </location>
</feature>
<keyword evidence="13" id="KW-1185">Reference proteome</keyword>
<comment type="function">
    <text evidence="9">Part of the binding-protein-dependent transport system for D-xylose. Probably responsible for the translocation of the substrate across the membrane.</text>
</comment>
<keyword evidence="7 11" id="KW-1133">Transmembrane helix</keyword>
<accession>A0A6M6JP33</accession>
<dbReference type="GO" id="GO:0005886">
    <property type="term" value="C:plasma membrane"/>
    <property type="evidence" value="ECO:0007669"/>
    <property type="project" value="UniProtKB-SubCell"/>
</dbReference>
<feature type="transmembrane region" description="Helical" evidence="11">
    <location>
        <begin position="69"/>
        <end position="102"/>
    </location>
</feature>
<dbReference type="RefSeq" id="WP_172162827.1">
    <property type="nucleotide sequence ID" value="NZ_CP053564.1"/>
</dbReference>
<protein>
    <recommendedName>
        <fullName evidence="10">Xylose transport system permease protein XylH</fullName>
    </recommendedName>
</protein>
<evidence type="ECO:0000313" key="12">
    <source>
        <dbReference type="EMBL" id="QJY48717.1"/>
    </source>
</evidence>
<dbReference type="AlphaFoldDB" id="A0A6M6JP33"/>
<evidence type="ECO:0000256" key="9">
    <source>
        <dbReference type="ARBA" id="ARBA00035611"/>
    </source>
</evidence>
<dbReference type="Proteomes" id="UP000505377">
    <property type="component" value="Chromosome"/>
</dbReference>
<gene>
    <name evidence="12" type="ORF">HOP40_25475</name>
</gene>
<organism evidence="12 13">
    <name type="scientific">Pseudonocardia broussonetiae</name>
    <dbReference type="NCBI Taxonomy" id="2736640"/>
    <lineage>
        <taxon>Bacteria</taxon>
        <taxon>Bacillati</taxon>
        <taxon>Actinomycetota</taxon>
        <taxon>Actinomycetes</taxon>
        <taxon>Pseudonocardiales</taxon>
        <taxon>Pseudonocardiaceae</taxon>
        <taxon>Pseudonocardia</taxon>
    </lineage>
</organism>
<comment type="subcellular location">
    <subcellularLocation>
        <location evidence="1">Cell membrane</location>
        <topology evidence="1">Multi-pass membrane protein</topology>
    </subcellularLocation>
</comment>
<evidence type="ECO:0000256" key="1">
    <source>
        <dbReference type="ARBA" id="ARBA00004651"/>
    </source>
</evidence>
<feature type="transmembrane region" description="Helical" evidence="11">
    <location>
        <begin position="114"/>
        <end position="135"/>
    </location>
</feature>
<dbReference type="KEGG" id="pbro:HOP40_25475"/>
<reference evidence="12 13" key="1">
    <citation type="submission" date="2020-05" db="EMBL/GenBank/DDBJ databases">
        <authorList>
            <person name="Mo P."/>
        </authorList>
    </citation>
    <scope>NUCLEOTIDE SEQUENCE [LARGE SCALE GENOMIC DNA]</scope>
    <source>
        <strain evidence="12 13">Gen01</strain>
    </source>
</reference>
<dbReference type="CDD" id="cd06579">
    <property type="entry name" value="TM_PBP1_transp_AraH_like"/>
    <property type="match status" value="1"/>
</dbReference>
<evidence type="ECO:0000256" key="7">
    <source>
        <dbReference type="ARBA" id="ARBA00022989"/>
    </source>
</evidence>
<keyword evidence="6 11" id="KW-0812">Transmembrane</keyword>
<dbReference type="EMBL" id="CP053564">
    <property type="protein sequence ID" value="QJY48717.1"/>
    <property type="molecule type" value="Genomic_DNA"/>
</dbReference>
<evidence type="ECO:0000256" key="5">
    <source>
        <dbReference type="ARBA" id="ARBA00022597"/>
    </source>
</evidence>
<keyword evidence="3" id="KW-1003">Cell membrane</keyword>
<evidence type="ECO:0000256" key="2">
    <source>
        <dbReference type="ARBA" id="ARBA00022448"/>
    </source>
</evidence>
<evidence type="ECO:0000256" key="10">
    <source>
        <dbReference type="ARBA" id="ARBA00035686"/>
    </source>
</evidence>
<feature type="transmembrane region" description="Helical" evidence="11">
    <location>
        <begin position="281"/>
        <end position="307"/>
    </location>
</feature>
<dbReference type="PANTHER" id="PTHR32196:SF32">
    <property type="entry name" value="XYLOSE TRANSPORT SYSTEM PERMEASE PROTEIN XYLH"/>
    <property type="match status" value="1"/>
</dbReference>
<dbReference type="Pfam" id="PF02653">
    <property type="entry name" value="BPD_transp_2"/>
    <property type="match status" value="1"/>
</dbReference>
<dbReference type="GO" id="GO:0022857">
    <property type="term" value="F:transmembrane transporter activity"/>
    <property type="evidence" value="ECO:0007669"/>
    <property type="project" value="InterPro"/>
</dbReference>
<sequence>MTTTLNPTPPPSAPPAADERVARVGLLRRLVLRPEIGSLIGAVILFVLFAVSSTQFYSLAGISNWLDPASLFGIMAVAVAMLMIGGHFDLSAGVLTGTAGLATAVMTTQWGLNIWVALLVSLVLCLGIGFVNGYLVTRTGLPSFIITLATFLMLQGLNLAVTKLITGTVSVGGMSQVPYFDTVRPLFASRISLFGVDFKIQILWWVLVVAIGAWVLAKTRFGNWTFAVGGDPVASRNIGVPAARTTITLFMGVGACAWLVGSLKLMEQTSVQTSQGFGEELIYIVAAVIGGCLLTGGYGSVIGAAIGALIFGMTSQGIVYAGLDSDWFKFFLGAMLLLAVLANQYVRRYAERSGR</sequence>
<proteinExistence type="predicted"/>
<dbReference type="InterPro" id="IPR001851">
    <property type="entry name" value="ABC_transp_permease"/>
</dbReference>
<evidence type="ECO:0000256" key="4">
    <source>
        <dbReference type="ARBA" id="ARBA00022519"/>
    </source>
</evidence>